<reference evidence="1" key="1">
    <citation type="submission" date="2014-09" db="EMBL/GenBank/DDBJ databases">
        <authorList>
            <person name="Magalhaes I.L.F."/>
            <person name="Oliveira U."/>
            <person name="Santos F.R."/>
            <person name="Vidigal T.H.D.A."/>
            <person name="Brescovit A.D."/>
            <person name="Santos A.J."/>
        </authorList>
    </citation>
    <scope>NUCLEOTIDE SEQUENCE</scope>
    <source>
        <tissue evidence="1">Shoot tissue taken approximately 20 cm above the soil surface</tissue>
    </source>
</reference>
<evidence type="ECO:0000313" key="1">
    <source>
        <dbReference type="EMBL" id="JAD47971.1"/>
    </source>
</evidence>
<organism evidence="1">
    <name type="scientific">Arundo donax</name>
    <name type="common">Giant reed</name>
    <name type="synonym">Donax arundinaceus</name>
    <dbReference type="NCBI Taxonomy" id="35708"/>
    <lineage>
        <taxon>Eukaryota</taxon>
        <taxon>Viridiplantae</taxon>
        <taxon>Streptophyta</taxon>
        <taxon>Embryophyta</taxon>
        <taxon>Tracheophyta</taxon>
        <taxon>Spermatophyta</taxon>
        <taxon>Magnoliopsida</taxon>
        <taxon>Liliopsida</taxon>
        <taxon>Poales</taxon>
        <taxon>Poaceae</taxon>
        <taxon>PACMAD clade</taxon>
        <taxon>Arundinoideae</taxon>
        <taxon>Arundineae</taxon>
        <taxon>Arundo</taxon>
    </lineage>
</organism>
<dbReference type="EMBL" id="GBRH01249924">
    <property type="protein sequence ID" value="JAD47971.1"/>
    <property type="molecule type" value="Transcribed_RNA"/>
</dbReference>
<protein>
    <submittedName>
        <fullName evidence="1">Uncharacterized protein</fullName>
    </submittedName>
</protein>
<accession>A0A0A9AA63</accession>
<sequence length="23" mass="2849">MKLNLQYKIRFLYLILPQELSQP</sequence>
<proteinExistence type="predicted"/>
<name>A0A0A9AA63_ARUDO</name>
<reference evidence="1" key="2">
    <citation type="journal article" date="2015" name="Data Brief">
        <title>Shoot transcriptome of the giant reed, Arundo donax.</title>
        <authorList>
            <person name="Barrero R.A."/>
            <person name="Guerrero F.D."/>
            <person name="Moolhuijzen P."/>
            <person name="Goolsby J.A."/>
            <person name="Tidwell J."/>
            <person name="Bellgard S.E."/>
            <person name="Bellgard M.I."/>
        </authorList>
    </citation>
    <scope>NUCLEOTIDE SEQUENCE</scope>
    <source>
        <tissue evidence="1">Shoot tissue taken approximately 20 cm above the soil surface</tissue>
    </source>
</reference>
<dbReference type="AlphaFoldDB" id="A0A0A9AA63"/>